<evidence type="ECO:0000256" key="1">
    <source>
        <dbReference type="ARBA" id="ARBA00022679"/>
    </source>
</evidence>
<comment type="function">
    <text evidence="3">Catalyzes the amidotransfer (transamidation) of the octanoyl moiety from octanoyl-GcvH to the lipoyl domain of the E2 subunit of lipoate-dependent enzymes.</text>
</comment>
<dbReference type="PANTHER" id="PTHR43679">
    <property type="entry name" value="OCTANOYLTRANSFERASE LIPM-RELATED"/>
    <property type="match status" value="1"/>
</dbReference>
<dbReference type="InterPro" id="IPR024897">
    <property type="entry name" value="LipL"/>
</dbReference>
<comment type="miscellaneous">
    <text evidence="3">The reaction proceeds via a thioester-linked acyl-enzyme intermediate.</text>
</comment>
<dbReference type="InterPro" id="IPR050664">
    <property type="entry name" value="Octanoyltrans_LipM/LipL"/>
</dbReference>
<dbReference type="CDD" id="cd16443">
    <property type="entry name" value="LplA"/>
    <property type="match status" value="1"/>
</dbReference>
<evidence type="ECO:0000256" key="3">
    <source>
        <dbReference type="HAMAP-Rule" id="MF_02119"/>
    </source>
</evidence>
<protein>
    <recommendedName>
        <fullName evidence="3">Octanoyl-[GcvH]:protein N-octanoyltransferase</fullName>
        <ecNumber evidence="3">2.3.1.204</ecNumber>
    </recommendedName>
    <alternativeName>
        <fullName evidence="3">Octanoyl-[GcvH]:E2 amidotransferase</fullName>
    </alternativeName>
</protein>
<dbReference type="Gene3D" id="3.30.930.10">
    <property type="entry name" value="Bira Bifunctional Protein, Domain 2"/>
    <property type="match status" value="1"/>
</dbReference>
<dbReference type="HAMAP" id="MF_02119">
    <property type="entry name" value="LipL"/>
    <property type="match status" value="1"/>
</dbReference>
<dbReference type="InterPro" id="IPR004143">
    <property type="entry name" value="BPL_LPL_catalytic"/>
</dbReference>
<dbReference type="Proteomes" id="UP001235343">
    <property type="component" value="Unassembled WGS sequence"/>
</dbReference>
<dbReference type="SUPFAM" id="SSF55681">
    <property type="entry name" value="Class II aaRS and biotin synthetases"/>
    <property type="match status" value="1"/>
</dbReference>
<dbReference type="PANTHER" id="PTHR43679:SF2">
    <property type="entry name" value="OCTANOYL-[GCVH]:PROTEIN N-OCTANOYLTRANSFERASE"/>
    <property type="match status" value="1"/>
</dbReference>
<name>A0ABT7L037_9BACI</name>
<feature type="active site" description="Acyl-thioester intermediate" evidence="3">
    <location>
        <position position="148"/>
    </location>
</feature>
<keyword evidence="2 3" id="KW-0012">Acyltransferase</keyword>
<reference evidence="5 6" key="1">
    <citation type="submission" date="2023-06" db="EMBL/GenBank/DDBJ databases">
        <title>Aquibacillus rhizosphaerae LR5S19.</title>
        <authorList>
            <person name="Sun J.-Q."/>
        </authorList>
    </citation>
    <scope>NUCLEOTIDE SEQUENCE [LARGE SCALE GENOMIC DNA]</scope>
    <source>
        <strain evidence="5 6">LR5S19</strain>
    </source>
</reference>
<organism evidence="5 6">
    <name type="scientific">Aquibacillus rhizosphaerae</name>
    <dbReference type="NCBI Taxonomy" id="3051431"/>
    <lineage>
        <taxon>Bacteria</taxon>
        <taxon>Bacillati</taxon>
        <taxon>Bacillota</taxon>
        <taxon>Bacilli</taxon>
        <taxon>Bacillales</taxon>
        <taxon>Bacillaceae</taxon>
        <taxon>Aquibacillus</taxon>
    </lineage>
</organism>
<comment type="catalytic activity">
    <reaction evidence="3">
        <text>N(6)-octanoyl-L-lysyl-[glycine-cleavage complex H protein] + L-lysyl-[lipoyl-carrier protein] = N(6)-octanoyl-L-lysyl-[lipoyl-carrier protein] + L-lysyl-[glycine-cleavage complex H protein]</text>
        <dbReference type="Rhea" id="RHEA:20213"/>
        <dbReference type="Rhea" id="RHEA-COMP:10500"/>
        <dbReference type="Rhea" id="RHEA-COMP:10501"/>
        <dbReference type="Rhea" id="RHEA-COMP:10503"/>
        <dbReference type="Rhea" id="RHEA-COMP:10504"/>
        <dbReference type="ChEBI" id="CHEBI:29969"/>
        <dbReference type="ChEBI" id="CHEBI:78809"/>
        <dbReference type="EC" id="2.3.1.204"/>
    </reaction>
</comment>
<keyword evidence="5" id="KW-0436">Ligase</keyword>
<feature type="domain" description="BPL/LPL catalytic" evidence="4">
    <location>
        <begin position="44"/>
        <end position="249"/>
    </location>
</feature>
<dbReference type="InterPro" id="IPR045864">
    <property type="entry name" value="aa-tRNA-synth_II/BPL/LPL"/>
</dbReference>
<sequence length="280" mass="31329">MSNWKKIINDSTFRYIDHSNTSELPSAMASFAADDALAISVGNNDSPPTARLWVHDQTIVLGIPDARLPYIESGIHFLHNHGYRTVVRNSGGLAVVLDDGVLNMSFIFPDVKKLGIHEGYQVMVDFTKHIFSDLTDQIEAFEVTGSYCPGEYDLSIQGKKFAGISQRRVKNGSAIQIYLCVEGDGSERAALIRDFYIHGLRGETGRFDYPTIEPETMKSLAQLLDTNLTVDNVKERIFDALSSLTKDVITDDLNEHELIEFQKRMEHMIDRNSKALGDLA</sequence>
<comment type="caution">
    <text evidence="5">The sequence shown here is derived from an EMBL/GenBank/DDBJ whole genome shotgun (WGS) entry which is preliminary data.</text>
</comment>
<dbReference type="EC" id="2.3.1.204" evidence="3"/>
<keyword evidence="1 3" id="KW-0808">Transferase</keyword>
<gene>
    <name evidence="3" type="primary">lipL</name>
    <name evidence="5" type="ORF">QQS35_01315</name>
</gene>
<evidence type="ECO:0000256" key="2">
    <source>
        <dbReference type="ARBA" id="ARBA00023315"/>
    </source>
</evidence>
<keyword evidence="6" id="KW-1185">Reference proteome</keyword>
<proteinExistence type="inferred from homology"/>
<accession>A0ABT7L037</accession>
<evidence type="ECO:0000313" key="5">
    <source>
        <dbReference type="EMBL" id="MDL4839102.1"/>
    </source>
</evidence>
<feature type="site" description="Lowers pKa of active site Cys" evidence="3">
    <location>
        <position position="160"/>
    </location>
</feature>
<dbReference type="Pfam" id="PF21948">
    <property type="entry name" value="LplA-B_cat"/>
    <property type="match status" value="1"/>
</dbReference>
<dbReference type="PROSITE" id="PS51733">
    <property type="entry name" value="BPL_LPL_CATALYTIC"/>
    <property type="match status" value="1"/>
</dbReference>
<evidence type="ECO:0000313" key="6">
    <source>
        <dbReference type="Proteomes" id="UP001235343"/>
    </source>
</evidence>
<comment type="similarity">
    <text evidence="3">Belongs to the octanoyltransferase LipL family.</text>
</comment>
<dbReference type="RefSeq" id="WP_285929918.1">
    <property type="nucleotide sequence ID" value="NZ_JASTZU010000008.1"/>
</dbReference>
<dbReference type="EMBL" id="JASTZU010000008">
    <property type="protein sequence ID" value="MDL4839102.1"/>
    <property type="molecule type" value="Genomic_DNA"/>
</dbReference>
<comment type="pathway">
    <text evidence="3">Protein modification; protein lipoylation via endogenous pathway; protein N(6)-(lipoyl)lysine from octanoyl-[acyl-carrier-protein].</text>
</comment>
<dbReference type="GO" id="GO:0016874">
    <property type="term" value="F:ligase activity"/>
    <property type="evidence" value="ECO:0007669"/>
    <property type="project" value="UniProtKB-KW"/>
</dbReference>
<evidence type="ECO:0000259" key="4">
    <source>
        <dbReference type="PROSITE" id="PS51733"/>
    </source>
</evidence>